<gene>
    <name evidence="1" type="ORF">CFP56_016130</name>
</gene>
<name>A0AAW0KPI6_QUESU</name>
<evidence type="ECO:0000313" key="2">
    <source>
        <dbReference type="Proteomes" id="UP000237347"/>
    </source>
</evidence>
<dbReference type="PANTHER" id="PTHR35218:SF9">
    <property type="entry name" value="ENDONUCLEASE_EXONUCLEASE_PHOSPHATASE DOMAIN-CONTAINING PROTEIN"/>
    <property type="match status" value="1"/>
</dbReference>
<accession>A0AAW0KPI6</accession>
<evidence type="ECO:0000313" key="1">
    <source>
        <dbReference type="EMBL" id="KAK7840880.1"/>
    </source>
</evidence>
<keyword evidence="2" id="KW-1185">Reference proteome</keyword>
<comment type="caution">
    <text evidence="1">The sequence shown here is derived from an EMBL/GenBank/DDBJ whole genome shotgun (WGS) entry which is preliminary data.</text>
</comment>
<dbReference type="AlphaFoldDB" id="A0AAW0KPI6"/>
<sequence>MGAVKCWGNAISMSLLQAETIAGGSSLLVSSREAQLGILEHMVLLAQGVEYSRRALRGLGWRFLSKMEAQNLHEGAPRGFEPRFHVTLKNLIDTHKPTIVIITETRVGGERAKDITDRLPFDGALHADTIGYSGGIWVLWNSDAVEVTLLAKTEQEIHVVVKRIQKNKAKKWMLFQL</sequence>
<proteinExistence type="predicted"/>
<reference evidence="1 2" key="1">
    <citation type="journal article" date="2018" name="Sci. Data">
        <title>The draft genome sequence of cork oak.</title>
        <authorList>
            <person name="Ramos A.M."/>
            <person name="Usie A."/>
            <person name="Barbosa P."/>
            <person name="Barros P.M."/>
            <person name="Capote T."/>
            <person name="Chaves I."/>
            <person name="Simoes F."/>
            <person name="Abreu I."/>
            <person name="Carrasquinho I."/>
            <person name="Faro C."/>
            <person name="Guimaraes J.B."/>
            <person name="Mendonca D."/>
            <person name="Nobrega F."/>
            <person name="Rodrigues L."/>
            <person name="Saibo N.J.M."/>
            <person name="Varela M.C."/>
            <person name="Egas C."/>
            <person name="Matos J."/>
            <person name="Miguel C.M."/>
            <person name="Oliveira M.M."/>
            <person name="Ricardo C.P."/>
            <person name="Goncalves S."/>
        </authorList>
    </citation>
    <scope>NUCLEOTIDE SEQUENCE [LARGE SCALE GENOMIC DNA]</scope>
    <source>
        <strain evidence="2">cv. HL8</strain>
    </source>
</reference>
<organism evidence="1 2">
    <name type="scientific">Quercus suber</name>
    <name type="common">Cork oak</name>
    <dbReference type="NCBI Taxonomy" id="58331"/>
    <lineage>
        <taxon>Eukaryota</taxon>
        <taxon>Viridiplantae</taxon>
        <taxon>Streptophyta</taxon>
        <taxon>Embryophyta</taxon>
        <taxon>Tracheophyta</taxon>
        <taxon>Spermatophyta</taxon>
        <taxon>Magnoliopsida</taxon>
        <taxon>eudicotyledons</taxon>
        <taxon>Gunneridae</taxon>
        <taxon>Pentapetalae</taxon>
        <taxon>rosids</taxon>
        <taxon>fabids</taxon>
        <taxon>Fagales</taxon>
        <taxon>Fagaceae</taxon>
        <taxon>Quercus</taxon>
    </lineage>
</organism>
<dbReference type="PANTHER" id="PTHR35218">
    <property type="entry name" value="RNASE H DOMAIN-CONTAINING PROTEIN"/>
    <property type="match status" value="1"/>
</dbReference>
<dbReference type="EMBL" id="PKMF04000252">
    <property type="protein sequence ID" value="KAK7840880.1"/>
    <property type="molecule type" value="Genomic_DNA"/>
</dbReference>
<dbReference type="Proteomes" id="UP000237347">
    <property type="component" value="Unassembled WGS sequence"/>
</dbReference>
<protein>
    <submittedName>
        <fullName evidence="1">Uncharacterized protein</fullName>
    </submittedName>
</protein>